<gene>
    <name evidence="1" type="ORF">FOW62_19840</name>
</gene>
<evidence type="ECO:0008006" key="2">
    <source>
        <dbReference type="Google" id="ProtNLM"/>
    </source>
</evidence>
<evidence type="ECO:0000313" key="1">
    <source>
        <dbReference type="EMBL" id="ECG9116912.1"/>
    </source>
</evidence>
<sequence>MNKILFVCARFPWPLLTGDALRAYNQIKVLSEKNVVDVFSVEKPFASQCDINKYLNVSSSGKITKLRKIYNILSHSKDTALQCAMYYDQQSW</sequence>
<accession>A0A5Y3BGE7</accession>
<feature type="non-terminal residue" evidence="1">
    <location>
        <position position="92"/>
    </location>
</feature>
<dbReference type="EMBL" id="AAIPXE010000030">
    <property type="protein sequence ID" value="ECG9116912.1"/>
    <property type="molecule type" value="Genomic_DNA"/>
</dbReference>
<comment type="caution">
    <text evidence="1">The sequence shown here is derived from an EMBL/GenBank/DDBJ whole genome shotgun (WGS) entry which is preliminary data.</text>
</comment>
<reference evidence="1" key="1">
    <citation type="submission" date="2019-07" db="EMBL/GenBank/DDBJ databases">
        <authorList>
            <consortium name="GenomeTrakr network: Whole genome sequencing for foodborne pathogen traceback"/>
        </authorList>
    </citation>
    <scope>NUCLEOTIDE SEQUENCE</scope>
    <source>
        <strain evidence="1">CFSAN095109</strain>
    </source>
</reference>
<proteinExistence type="predicted"/>
<protein>
    <recommendedName>
        <fullName evidence="2">Glycosyltransferase family 4 protein</fullName>
    </recommendedName>
</protein>
<dbReference type="AlphaFoldDB" id="A0A5Y3BGE7"/>
<name>A0A5Y3BGE7_SALER</name>
<organism evidence="1">
    <name type="scientific">Salmonella enterica</name>
    <name type="common">Salmonella choleraesuis</name>
    <dbReference type="NCBI Taxonomy" id="28901"/>
    <lineage>
        <taxon>Bacteria</taxon>
        <taxon>Pseudomonadati</taxon>
        <taxon>Pseudomonadota</taxon>
        <taxon>Gammaproteobacteria</taxon>
        <taxon>Enterobacterales</taxon>
        <taxon>Enterobacteriaceae</taxon>
        <taxon>Salmonella</taxon>
    </lineage>
</organism>